<organism evidence="3 4">
    <name type="scientific">Aurantiacibacter xanthus</name>
    <dbReference type="NCBI Taxonomy" id="1784712"/>
    <lineage>
        <taxon>Bacteria</taxon>
        <taxon>Pseudomonadati</taxon>
        <taxon>Pseudomonadota</taxon>
        <taxon>Alphaproteobacteria</taxon>
        <taxon>Sphingomonadales</taxon>
        <taxon>Erythrobacteraceae</taxon>
        <taxon>Aurantiacibacter</taxon>
    </lineage>
</organism>
<protein>
    <submittedName>
        <fullName evidence="3">TIGR00341 family protein</fullName>
    </submittedName>
</protein>
<dbReference type="InterPro" id="IPR005240">
    <property type="entry name" value="DUF389"/>
</dbReference>
<feature type="transmembrane region" description="Helical" evidence="2">
    <location>
        <begin position="124"/>
        <end position="144"/>
    </location>
</feature>
<dbReference type="Pfam" id="PF04087">
    <property type="entry name" value="DUF389"/>
    <property type="match status" value="1"/>
</dbReference>
<dbReference type="EMBL" id="QXFM01000067">
    <property type="protein sequence ID" value="RIV88564.1"/>
    <property type="molecule type" value="Genomic_DNA"/>
</dbReference>
<feature type="transmembrane region" description="Helical" evidence="2">
    <location>
        <begin position="211"/>
        <end position="234"/>
    </location>
</feature>
<evidence type="ECO:0000313" key="4">
    <source>
        <dbReference type="Proteomes" id="UP000265366"/>
    </source>
</evidence>
<feature type="transmembrane region" description="Helical" evidence="2">
    <location>
        <begin position="66"/>
        <end position="83"/>
    </location>
</feature>
<accession>A0A3A1P8N3</accession>
<evidence type="ECO:0000313" key="3">
    <source>
        <dbReference type="EMBL" id="RIV88564.1"/>
    </source>
</evidence>
<dbReference type="OrthoDB" id="9790659at2"/>
<evidence type="ECO:0000256" key="1">
    <source>
        <dbReference type="SAM" id="MobiDB-lite"/>
    </source>
</evidence>
<dbReference type="PANTHER" id="PTHR20992:SF9">
    <property type="entry name" value="AT15442P-RELATED"/>
    <property type="match status" value="1"/>
</dbReference>
<comment type="caution">
    <text evidence="3">The sequence shown here is derived from an EMBL/GenBank/DDBJ whole genome shotgun (WGS) entry which is preliminary data.</text>
</comment>
<sequence>MQPESKSPEAGKASAATPGLPSSHTASLMHVWDAFKTWWRTEASGTVDQAAVIAKRRAECALTGRYLLMVTMSAGIAILGLLLSSPAVVIGAMLLSPLMDPIMGVGFSLAIGDYKWLRQSVKSLAIGTGFAIVFCALVVFLSPLQNVTSEIAARTRPNLFDLLVAIFSAIAGAYAMIRGREGTIVGVAIATALMPPLAVVGFGLATFNWTVFSGALLLFVTNLTAIALTATAMARAYGFSSSLSERGSQLQSAGMLIAFVVLAVPLGLSLQTIAWETQAQRVIRDEISTVFEGKAEDVDPKVEFSTGAVQVSATVYTNELFDRAKVESNAARQLESRLGRPVSVTILQIQSADAREAELAQLGESRKREAESLETAGVIAERLALLAGVPADQVTVDRDNRRAMVRARPLDGASLAAYAELERRIDATEPAWDIRFEPPPLALPNITFQEVKTDVGVSNTFTSEGRKALALVEWAQRRKGLPILLTGPADAVEQVRKVLAEDDVTATVEETGSGYGTVRVAWDMEQ</sequence>
<feature type="transmembrane region" description="Helical" evidence="2">
    <location>
        <begin position="184"/>
        <end position="205"/>
    </location>
</feature>
<proteinExistence type="predicted"/>
<feature type="transmembrane region" description="Helical" evidence="2">
    <location>
        <begin position="89"/>
        <end position="112"/>
    </location>
</feature>
<evidence type="ECO:0000256" key="2">
    <source>
        <dbReference type="SAM" id="Phobius"/>
    </source>
</evidence>
<dbReference type="PANTHER" id="PTHR20992">
    <property type="entry name" value="AT15442P-RELATED"/>
    <property type="match status" value="1"/>
</dbReference>
<feature type="transmembrane region" description="Helical" evidence="2">
    <location>
        <begin position="255"/>
        <end position="275"/>
    </location>
</feature>
<keyword evidence="4" id="KW-1185">Reference proteome</keyword>
<reference evidence="3 4" key="1">
    <citation type="submission" date="2018-08" db="EMBL/GenBank/DDBJ databases">
        <title>Erythrobacter zhengii sp.nov., a bacterium isolated from deep-sea sediment.</title>
        <authorList>
            <person name="Fang C."/>
            <person name="Wu Y.-H."/>
            <person name="Sun C."/>
            <person name="Wang H."/>
            <person name="Cheng H."/>
            <person name="Meng F.-X."/>
            <person name="Wang C.-S."/>
            <person name="Xu X.-W."/>
        </authorList>
    </citation>
    <scope>NUCLEOTIDE SEQUENCE [LARGE SCALE GENOMIC DNA]</scope>
    <source>
        <strain evidence="3 4">CCTCC AB 2015396</strain>
    </source>
</reference>
<dbReference type="NCBIfam" id="TIGR00341">
    <property type="entry name" value="TIGR00341 family protein"/>
    <property type="match status" value="1"/>
</dbReference>
<feature type="transmembrane region" description="Helical" evidence="2">
    <location>
        <begin position="159"/>
        <end position="177"/>
    </location>
</feature>
<feature type="region of interest" description="Disordered" evidence="1">
    <location>
        <begin position="1"/>
        <end position="22"/>
    </location>
</feature>
<keyword evidence="2" id="KW-0472">Membrane</keyword>
<keyword evidence="2" id="KW-0812">Transmembrane</keyword>
<dbReference type="AlphaFoldDB" id="A0A3A1P8N3"/>
<dbReference type="RefSeq" id="WP_119592440.1">
    <property type="nucleotide sequence ID" value="NZ_QXFM01000067.1"/>
</dbReference>
<gene>
    <name evidence="3" type="ORF">D2V17_07350</name>
</gene>
<name>A0A3A1P8N3_9SPHN</name>
<dbReference type="Proteomes" id="UP000265366">
    <property type="component" value="Unassembled WGS sequence"/>
</dbReference>
<keyword evidence="2" id="KW-1133">Transmembrane helix</keyword>